<dbReference type="InterPro" id="IPR000322">
    <property type="entry name" value="Glyco_hydro_31_TIM"/>
</dbReference>
<reference evidence="10" key="1">
    <citation type="submission" date="2011-12" db="EMBL/GenBank/DDBJ databases">
        <title>The Draft Genome of Lepisosteus oculatus.</title>
        <authorList>
            <consortium name="The Broad Institute Genome Assembly &amp; Analysis Group"/>
            <consortium name="Computational R&amp;D Group"/>
            <consortium name="and Sequencing Platform"/>
            <person name="Di Palma F."/>
            <person name="Alfoldi J."/>
            <person name="Johnson J."/>
            <person name="Berlin A."/>
            <person name="Gnerre S."/>
            <person name="Jaffe D."/>
            <person name="MacCallum I."/>
            <person name="Young S."/>
            <person name="Walker B.J."/>
            <person name="Lander E.S."/>
            <person name="Lindblad-Toh K."/>
        </authorList>
    </citation>
    <scope>NUCLEOTIDE SEQUENCE [LARGE SCALE GENOMIC DNA]</scope>
</reference>
<dbReference type="CDD" id="cd14752">
    <property type="entry name" value="GH31_N"/>
    <property type="match status" value="1"/>
</dbReference>
<dbReference type="PANTHER" id="PTHR22762:SF60">
    <property type="entry name" value="NEUTRAL ALPHA-GLUCOSIDASE C"/>
    <property type="match status" value="1"/>
</dbReference>
<keyword evidence="3 4" id="KW-0326">Glycosidase</keyword>
<evidence type="ECO:0000256" key="2">
    <source>
        <dbReference type="ARBA" id="ARBA00022801"/>
    </source>
</evidence>
<proteinExistence type="inferred from homology"/>
<sequence>ACGITKYKQASKQVFKTLPFYCCSITTTIPVDEGKEVFKKCNDIAFYRRQKELQHGSSHYRALMDTLVLSERGAQLKLVHTDTEVPLLLQVCAVQGGIIRVKINELQPIRPRYEVPDVLIHEPVTQQLTLEQADADSLTLRWEETQSQVRIAHCPFRLEVLCRGEVTATLNSEGRLCFEPLKDPPQHSFSVKALVGGRIGHLIYKIPQSVALQKSLGLKNHINAHTEEQGFEWQEDHNCYNPEDDTSGLWKEKFRQFVDIKANGPSSVGLDFRLHGFSNVYGIPEHADTHRLQDTSAGEPYRLYNLDVFAYKIHSRLGLYGSVPLLLAHKPERTIGVFWLNASETLLHVDTGADHLVMGVLGRVKRRRKAAHTDLHWMSESGIIDTFLLLGPTPFQVFAQYAELTGWQALPPLFSLGYHQCRWTYRDEADVKAVDQGFDQHEIPYDVIWLDIEHTEGKRYFTWDSKLFPDPVGLQDHLLNKNRKLVVISDPHVKIDPDYSVYSEAKDLGHFVKNRDGNPYQGSCWPGPCCYLDFSSPKARAWYACMFFLHKYKGSTEALFVWNDMNEPSVFGGPEQTMPKDTVHCGGWEHRELHNLYGFYQHWATAEGLIVRSEGTERPFVLSRSFFAGSQRFGAVWTGDNVASWDYLKISIPMLLTLSITGIAFCGADVGGFTQDPDPELLVRWYQAGALQPFFRGHSDCQARRREPWLFGEEVTSLVRRAVCERYCLLPYWYSLFRQAHVSARPPLRPLWVEFPQDHQTFAVEDQYMIGNALLACPVTDPGVTKIKVLLPGSGECWYDTHTFQRFGGGRTVRIPVTLDTVPLFQRGGTVVPRKVGAGTCTADQWLLPFTLTVALDTKGCAEGELYVDDGHSFNYKSKKEFALRKFAFLHGTLSSSCADDTGTFDPESTVESVRLMGIRKRPTAVTARVSGGSEDSVAFAYEKTTSLLTVEGLRLPVVQDWLLQIE</sequence>
<dbReference type="FunFam" id="3.20.20.80:FF:000046">
    <property type="entry name" value="Glucosidase alpha, neutral C"/>
    <property type="match status" value="1"/>
</dbReference>
<dbReference type="OMA" id="MHNVYGH"/>
<dbReference type="Pfam" id="PF13802">
    <property type="entry name" value="Gal_mutarotas_2"/>
    <property type="match status" value="1"/>
</dbReference>
<dbReference type="FunFam" id="2.60.40.1180:FF:000023">
    <property type="entry name" value="neutral alpha-glucosidase AB isoform X2"/>
    <property type="match status" value="1"/>
</dbReference>
<dbReference type="STRING" id="7918.ENSLOCP00000016397"/>
<evidence type="ECO:0000313" key="9">
    <source>
        <dbReference type="Ensembl" id="ENSLOCP00000016397.1"/>
    </source>
</evidence>
<evidence type="ECO:0000259" key="6">
    <source>
        <dbReference type="Pfam" id="PF13802"/>
    </source>
</evidence>
<dbReference type="GO" id="GO:0005975">
    <property type="term" value="P:carbohydrate metabolic process"/>
    <property type="evidence" value="ECO:0007669"/>
    <property type="project" value="InterPro"/>
</dbReference>
<dbReference type="SUPFAM" id="SSF74650">
    <property type="entry name" value="Galactose mutarotase-like"/>
    <property type="match status" value="1"/>
</dbReference>
<dbReference type="Proteomes" id="UP000018468">
    <property type="component" value="Linkage group LG7"/>
</dbReference>
<evidence type="ECO:0000259" key="5">
    <source>
        <dbReference type="Pfam" id="PF01055"/>
    </source>
</evidence>
<dbReference type="InterPro" id="IPR017853">
    <property type="entry name" value="GH"/>
</dbReference>
<comment type="similarity">
    <text evidence="1 4">Belongs to the glycosyl hydrolase 31 family.</text>
</comment>
<dbReference type="InterPro" id="IPR013780">
    <property type="entry name" value="Glyco_hydro_b"/>
</dbReference>
<dbReference type="Bgee" id="ENSLOCG00000013291">
    <property type="expression patterns" value="Expressed in zone of skin and 13 other cell types or tissues"/>
</dbReference>
<dbReference type="EMBL" id="AHAT01031883">
    <property type="status" value="NOT_ANNOTATED_CDS"/>
    <property type="molecule type" value="Genomic_DNA"/>
</dbReference>
<dbReference type="InParanoid" id="W5N6Y8"/>
<keyword evidence="2 4" id="KW-0378">Hydrolase</keyword>
<protein>
    <submittedName>
        <fullName evidence="9">Glucosidase alpha, neutral C</fullName>
    </submittedName>
</protein>
<dbReference type="GO" id="GO:0006491">
    <property type="term" value="P:N-glycan processing"/>
    <property type="evidence" value="ECO:0000318"/>
    <property type="project" value="GO_Central"/>
</dbReference>
<dbReference type="Gene3D" id="3.20.20.80">
    <property type="entry name" value="Glycosidases"/>
    <property type="match status" value="1"/>
</dbReference>
<dbReference type="InterPro" id="IPR033403">
    <property type="entry name" value="DUF5110"/>
</dbReference>
<evidence type="ECO:0000256" key="1">
    <source>
        <dbReference type="ARBA" id="ARBA00007806"/>
    </source>
</evidence>
<dbReference type="InterPro" id="IPR025887">
    <property type="entry name" value="Glyco_hydro_31_N_dom"/>
</dbReference>
<dbReference type="Pfam" id="PF17137">
    <property type="entry name" value="DUF5110"/>
    <property type="match status" value="1"/>
</dbReference>
<dbReference type="AlphaFoldDB" id="W5N6Y8"/>
<accession>W5N6Y8</accession>
<dbReference type="Pfam" id="PF21365">
    <property type="entry name" value="Glyco_hydro_31_3rd"/>
    <property type="match status" value="1"/>
</dbReference>
<dbReference type="PROSITE" id="PS00129">
    <property type="entry name" value="GLYCOSYL_HYDROL_F31_1"/>
    <property type="match status" value="1"/>
</dbReference>
<dbReference type="GO" id="GO:0004558">
    <property type="term" value="F:alpha-1,4-glucosidase activity"/>
    <property type="evidence" value="ECO:0000318"/>
    <property type="project" value="GO_Central"/>
</dbReference>
<reference evidence="9" key="3">
    <citation type="submission" date="2025-09" db="UniProtKB">
        <authorList>
            <consortium name="Ensembl"/>
        </authorList>
    </citation>
    <scope>IDENTIFICATION</scope>
</reference>
<organism evidence="9 10">
    <name type="scientific">Lepisosteus oculatus</name>
    <name type="common">Spotted gar</name>
    <dbReference type="NCBI Taxonomy" id="7918"/>
    <lineage>
        <taxon>Eukaryota</taxon>
        <taxon>Metazoa</taxon>
        <taxon>Chordata</taxon>
        <taxon>Craniata</taxon>
        <taxon>Vertebrata</taxon>
        <taxon>Euteleostomi</taxon>
        <taxon>Actinopterygii</taxon>
        <taxon>Neopterygii</taxon>
        <taxon>Holostei</taxon>
        <taxon>Semionotiformes</taxon>
        <taxon>Lepisosteidae</taxon>
        <taxon>Lepisosteus</taxon>
    </lineage>
</organism>
<evidence type="ECO:0000256" key="4">
    <source>
        <dbReference type="RuleBase" id="RU361185"/>
    </source>
</evidence>
<keyword evidence="10" id="KW-1185">Reference proteome</keyword>
<evidence type="ECO:0000256" key="3">
    <source>
        <dbReference type="ARBA" id="ARBA00023295"/>
    </source>
</evidence>
<dbReference type="SUPFAM" id="SSF51445">
    <property type="entry name" value="(Trans)glycosidases"/>
    <property type="match status" value="1"/>
</dbReference>
<dbReference type="Pfam" id="PF01055">
    <property type="entry name" value="Glyco_hydro_31_2nd"/>
    <property type="match status" value="1"/>
</dbReference>
<evidence type="ECO:0000259" key="7">
    <source>
        <dbReference type="Pfam" id="PF17137"/>
    </source>
</evidence>
<dbReference type="InterPro" id="IPR030458">
    <property type="entry name" value="Glyco_hydro_31_AS"/>
</dbReference>
<dbReference type="EMBL" id="AHAT01031881">
    <property type="status" value="NOT_ANNOTATED_CDS"/>
    <property type="molecule type" value="Genomic_DNA"/>
</dbReference>
<dbReference type="EMBL" id="AHAT01031882">
    <property type="status" value="NOT_ANNOTATED_CDS"/>
    <property type="molecule type" value="Genomic_DNA"/>
</dbReference>
<dbReference type="Gene3D" id="2.60.40.1180">
    <property type="entry name" value="Golgi alpha-mannosidase II"/>
    <property type="match status" value="2"/>
</dbReference>
<dbReference type="EMBL" id="AHAT01031880">
    <property type="status" value="NOT_ANNOTATED_CDS"/>
    <property type="molecule type" value="Genomic_DNA"/>
</dbReference>
<dbReference type="GO" id="GO:0030246">
    <property type="term" value="F:carbohydrate binding"/>
    <property type="evidence" value="ECO:0007669"/>
    <property type="project" value="InterPro"/>
</dbReference>
<dbReference type="Gene3D" id="2.60.40.1760">
    <property type="entry name" value="glycosyl hydrolase (family 31)"/>
    <property type="match status" value="1"/>
</dbReference>
<feature type="domain" description="Glycosyl hydrolase family 31 C-terminal" evidence="8">
    <location>
        <begin position="745"/>
        <end position="832"/>
    </location>
</feature>
<dbReference type="GeneTree" id="ENSGT00940000159230"/>
<feature type="domain" description="Glycoside hydrolase family 31 TIM barrel" evidence="5">
    <location>
        <begin position="409"/>
        <end position="736"/>
    </location>
</feature>
<evidence type="ECO:0000313" key="10">
    <source>
        <dbReference type="Proteomes" id="UP000018468"/>
    </source>
</evidence>
<dbReference type="InterPro" id="IPR011013">
    <property type="entry name" value="Gal_mutarotase_sf_dom"/>
</dbReference>
<dbReference type="Ensembl" id="ENSLOCT00000016427.1">
    <property type="protein sequence ID" value="ENSLOCP00000016397.1"/>
    <property type="gene ID" value="ENSLOCG00000013291.1"/>
</dbReference>
<feature type="domain" description="Glycoside hydrolase family 31 N-terminal" evidence="6">
    <location>
        <begin position="89"/>
        <end position="345"/>
    </location>
</feature>
<feature type="domain" description="DUF5110" evidence="7">
    <location>
        <begin position="851"/>
        <end position="909"/>
    </location>
</feature>
<reference evidence="9" key="2">
    <citation type="submission" date="2025-08" db="UniProtKB">
        <authorList>
            <consortium name="Ensembl"/>
        </authorList>
    </citation>
    <scope>IDENTIFICATION</scope>
</reference>
<name>W5N6Y8_LEPOC</name>
<dbReference type="SUPFAM" id="SSF51011">
    <property type="entry name" value="Glycosyl hydrolase domain"/>
    <property type="match status" value="1"/>
</dbReference>
<dbReference type="FunFam" id="3.20.20.80:FF:000039">
    <property type="entry name" value="Glucosidase, alpha neutral C"/>
    <property type="match status" value="1"/>
</dbReference>
<evidence type="ECO:0000259" key="8">
    <source>
        <dbReference type="Pfam" id="PF21365"/>
    </source>
</evidence>
<dbReference type="InterPro" id="IPR048395">
    <property type="entry name" value="Glyco_hydro_31_C"/>
</dbReference>
<dbReference type="PANTHER" id="PTHR22762">
    <property type="entry name" value="ALPHA-GLUCOSIDASE"/>
    <property type="match status" value="1"/>
</dbReference>
<dbReference type="CDD" id="cd06603">
    <property type="entry name" value="GH31_GANC_GANAB_alpha"/>
    <property type="match status" value="1"/>
</dbReference>
<dbReference type="eggNOG" id="KOG1066">
    <property type="taxonomic scope" value="Eukaryota"/>
</dbReference>